<dbReference type="RefSeq" id="WP_345451534.1">
    <property type="nucleotide sequence ID" value="NZ_BAABKK010000026.1"/>
</dbReference>
<protein>
    <submittedName>
        <fullName evidence="2">Uncharacterized protein</fullName>
    </submittedName>
</protein>
<dbReference type="Proteomes" id="UP001500200">
    <property type="component" value="Unassembled WGS sequence"/>
</dbReference>
<organism evidence="2 3">
    <name type="scientific">Arthrobacter gyeryongensis</name>
    <dbReference type="NCBI Taxonomy" id="1650592"/>
    <lineage>
        <taxon>Bacteria</taxon>
        <taxon>Bacillati</taxon>
        <taxon>Actinomycetota</taxon>
        <taxon>Actinomycetes</taxon>
        <taxon>Micrococcales</taxon>
        <taxon>Micrococcaceae</taxon>
        <taxon>Arthrobacter</taxon>
    </lineage>
</organism>
<keyword evidence="3" id="KW-1185">Reference proteome</keyword>
<evidence type="ECO:0000313" key="3">
    <source>
        <dbReference type="Proteomes" id="UP001500200"/>
    </source>
</evidence>
<comment type="caution">
    <text evidence="2">The sequence shown here is derived from an EMBL/GenBank/DDBJ whole genome shotgun (WGS) entry which is preliminary data.</text>
</comment>
<sequence length="493" mass="53136">MNMSLSLARAVADAVLYEGYLLYPYRASSQKNQSRWQFGILGPPGAALAGTGEEPDMFADCLLRPGQHAAVEVHLRFLQLQTRTAEKADDGGGFRPVDELTIGSKRWLSWDEAIEHEVALGPFSVAGLIGEPLVLPVEIEGGIDLVDLDASGVEGAAPLAGRLVRRRRALHGEVRLAATEVGNGFLRLRVTAVNTAGALPEPIGKQDAIAVSFIGTHLLLSAHDSDFVSLLDPPDEALQAARSCSQHRGWPVLAGPDGQRDVLLVSPIILYDHPAVAPESSVALYDSTEIDEILTLRVLTLTEEEKAEARATDPRAAAIIDRCEAMSPEELQQLHGILRNPHSLAEPSLAEPSSGEPLFDWPEARTLESSVAPDAAEDLAWWEPEAEARVQPEADAVMIKGVPVARGSRVRVNPRRRADAQDLFFAGQTGRVTSVHFDVDGSTHVGLVLEQDPAADLHEGYGRSFYYAPDELEPLGPLPSGSYPETQEGKEGP</sequence>
<accession>A0ABP9SPS3</accession>
<gene>
    <name evidence="2" type="ORF">GCM10023346_37180</name>
</gene>
<evidence type="ECO:0000256" key="1">
    <source>
        <dbReference type="SAM" id="MobiDB-lite"/>
    </source>
</evidence>
<feature type="region of interest" description="Disordered" evidence="1">
    <location>
        <begin position="472"/>
        <end position="493"/>
    </location>
</feature>
<evidence type="ECO:0000313" key="2">
    <source>
        <dbReference type="EMBL" id="GAA5198856.1"/>
    </source>
</evidence>
<reference evidence="3" key="1">
    <citation type="journal article" date="2019" name="Int. J. Syst. Evol. Microbiol.">
        <title>The Global Catalogue of Microorganisms (GCM) 10K type strain sequencing project: providing services to taxonomists for standard genome sequencing and annotation.</title>
        <authorList>
            <consortium name="The Broad Institute Genomics Platform"/>
            <consortium name="The Broad Institute Genome Sequencing Center for Infectious Disease"/>
            <person name="Wu L."/>
            <person name="Ma J."/>
        </authorList>
    </citation>
    <scope>NUCLEOTIDE SEQUENCE [LARGE SCALE GENOMIC DNA]</scope>
    <source>
        <strain evidence="3">JCM 18514</strain>
    </source>
</reference>
<proteinExistence type="predicted"/>
<dbReference type="EMBL" id="BAABKK010000026">
    <property type="protein sequence ID" value="GAA5198856.1"/>
    <property type="molecule type" value="Genomic_DNA"/>
</dbReference>
<name>A0ABP9SPS3_9MICC</name>